<dbReference type="AlphaFoldDB" id="A0ABD2Q8E6"/>
<evidence type="ECO:0000259" key="2">
    <source>
        <dbReference type="PROSITE" id="PS50106"/>
    </source>
</evidence>
<evidence type="ECO:0000313" key="3">
    <source>
        <dbReference type="EMBL" id="KAL3314511.1"/>
    </source>
</evidence>
<dbReference type="Gene3D" id="2.30.42.10">
    <property type="match status" value="1"/>
</dbReference>
<dbReference type="EMBL" id="JBJKFK010000977">
    <property type="protein sequence ID" value="KAL3314511.1"/>
    <property type="molecule type" value="Genomic_DNA"/>
</dbReference>
<accession>A0ABD2Q8E6</accession>
<reference evidence="3 4" key="1">
    <citation type="submission" date="2024-11" db="EMBL/GenBank/DDBJ databases">
        <title>Adaptive evolution of stress response genes in parasites aligns with host niche diversity.</title>
        <authorList>
            <person name="Hahn C."/>
            <person name="Resl P."/>
        </authorList>
    </citation>
    <scope>NUCLEOTIDE SEQUENCE [LARGE SCALE GENOMIC DNA]</scope>
    <source>
        <strain evidence="3">EGGRZ-B1_66</strain>
        <tissue evidence="3">Body</tissue>
    </source>
</reference>
<gene>
    <name evidence="3" type="ORF">Ciccas_006874</name>
</gene>
<dbReference type="Pfam" id="PF00595">
    <property type="entry name" value="PDZ"/>
    <property type="match status" value="1"/>
</dbReference>
<protein>
    <recommendedName>
        <fullName evidence="2">PDZ domain-containing protein</fullName>
    </recommendedName>
</protein>
<dbReference type="PANTHER" id="PTHR23031:SF15">
    <property type="entry name" value="LD12055P"/>
    <property type="match status" value="1"/>
</dbReference>
<dbReference type="SUPFAM" id="SSF50156">
    <property type="entry name" value="PDZ domain-like"/>
    <property type="match status" value="1"/>
</dbReference>
<feature type="domain" description="PDZ" evidence="2">
    <location>
        <begin position="329"/>
        <end position="392"/>
    </location>
</feature>
<proteinExistence type="predicted"/>
<comment type="caution">
    <text evidence="3">The sequence shown here is derived from an EMBL/GenBank/DDBJ whole genome shotgun (WGS) entry which is preliminary data.</text>
</comment>
<dbReference type="InterPro" id="IPR036034">
    <property type="entry name" value="PDZ_sf"/>
</dbReference>
<dbReference type="PANTHER" id="PTHR23031">
    <property type="entry name" value="RHOPHILIN"/>
    <property type="match status" value="1"/>
</dbReference>
<dbReference type="PROSITE" id="PS50106">
    <property type="entry name" value="PDZ"/>
    <property type="match status" value="1"/>
</dbReference>
<feature type="region of interest" description="Disordered" evidence="1">
    <location>
        <begin position="102"/>
        <end position="135"/>
    </location>
</feature>
<dbReference type="Proteomes" id="UP001626550">
    <property type="component" value="Unassembled WGS sequence"/>
</dbReference>
<dbReference type="InterPro" id="IPR001478">
    <property type="entry name" value="PDZ"/>
</dbReference>
<evidence type="ECO:0000313" key="4">
    <source>
        <dbReference type="Proteomes" id="UP001626550"/>
    </source>
</evidence>
<name>A0ABD2Q8E6_9PLAT</name>
<keyword evidence="4" id="KW-1185">Reference proteome</keyword>
<dbReference type="InterPro" id="IPR047138">
    <property type="entry name" value="RHPN1_2"/>
</dbReference>
<dbReference type="SMART" id="SM00228">
    <property type="entry name" value="PDZ"/>
    <property type="match status" value="1"/>
</dbReference>
<feature type="compositionally biased region" description="Polar residues" evidence="1">
    <location>
        <begin position="111"/>
        <end position="131"/>
    </location>
</feature>
<feature type="region of interest" description="Disordered" evidence="1">
    <location>
        <begin position="232"/>
        <end position="271"/>
    </location>
</feature>
<evidence type="ECO:0000256" key="1">
    <source>
        <dbReference type="SAM" id="MobiDB-lite"/>
    </source>
</evidence>
<organism evidence="3 4">
    <name type="scientific">Cichlidogyrus casuarinus</name>
    <dbReference type="NCBI Taxonomy" id="1844966"/>
    <lineage>
        <taxon>Eukaryota</taxon>
        <taxon>Metazoa</taxon>
        <taxon>Spiralia</taxon>
        <taxon>Lophotrochozoa</taxon>
        <taxon>Platyhelminthes</taxon>
        <taxon>Monogenea</taxon>
        <taxon>Monopisthocotylea</taxon>
        <taxon>Dactylogyridea</taxon>
        <taxon>Ancyrocephalidae</taxon>
        <taxon>Cichlidogyrus</taxon>
    </lineage>
</organism>
<sequence length="466" mass="52376">MVVLQLADKYKSVTHNSSNTEYEILPNSWTGLFEIKSKYYRAQAYYRFAAALLGLVMYGEGAEGSVVQAHQIDQQIEKELQLWMKELNNVVRFTQPLSQMEDSANKKRGFSSLSKKTGSNNKPPKRSQSLLGTWRKKSKHEIAEPVEEFEDVPSRVPKSRYEACQVGVDCLREAINCIDDVIRIIRLNEELRRQEILTSYVTRLLDDWKYQKDQLQPRLEELQKKIAPDQPLDMAANGQNSQPGTLRGRKALKKSSSSVSHHTGAEQGAVQAEMRHAAPRLLASPKESDWEQPMKMIFTEEFPVLEDPFAELGPIEIFNARQSWTKPATHRLRRDHRIGYGFSIKGFAPIQIMECEPGSPADASGLQAGDVVVGLNGMSAMWIKHDEAVDLVTQGMPPSRGSPPDPDLVEITIVRALKSSKIAASPRNVDIPRPVDSPASASSLRVSPSLNQISIKNEFWFLGRRI</sequence>